<keyword evidence="5 7" id="KW-1133">Transmembrane helix</keyword>
<comment type="caution">
    <text evidence="8">The sequence shown here is derived from an EMBL/GenBank/DDBJ whole genome shotgun (WGS) entry which is preliminary data.</text>
</comment>
<comment type="subcellular location">
    <subcellularLocation>
        <location evidence="1">Membrane</location>
        <topology evidence="1">Multi-pass membrane protein</topology>
    </subcellularLocation>
</comment>
<feature type="transmembrane region" description="Helical" evidence="7">
    <location>
        <begin position="138"/>
        <end position="156"/>
    </location>
</feature>
<feature type="transmembrane region" description="Helical" evidence="7">
    <location>
        <begin position="281"/>
        <end position="302"/>
    </location>
</feature>
<proteinExistence type="inferred from homology"/>
<organism evidence="8 9">
    <name type="scientific">Hirschia litorea</name>
    <dbReference type="NCBI Taxonomy" id="1199156"/>
    <lineage>
        <taxon>Bacteria</taxon>
        <taxon>Pseudomonadati</taxon>
        <taxon>Pseudomonadota</taxon>
        <taxon>Alphaproteobacteria</taxon>
        <taxon>Hyphomonadales</taxon>
        <taxon>Hyphomonadaceae</taxon>
        <taxon>Hirschia</taxon>
    </lineage>
</organism>
<evidence type="ECO:0000256" key="7">
    <source>
        <dbReference type="SAM" id="Phobius"/>
    </source>
</evidence>
<feature type="transmembrane region" description="Helical" evidence="7">
    <location>
        <begin position="412"/>
        <end position="433"/>
    </location>
</feature>
<dbReference type="Proteomes" id="UP001596492">
    <property type="component" value="Unassembled WGS sequence"/>
</dbReference>
<dbReference type="CDD" id="cd13136">
    <property type="entry name" value="MATE_DinF_like"/>
    <property type="match status" value="1"/>
</dbReference>
<keyword evidence="3" id="KW-0813">Transport</keyword>
<dbReference type="InterPro" id="IPR050222">
    <property type="entry name" value="MATE_MdtK"/>
</dbReference>
<evidence type="ECO:0000256" key="5">
    <source>
        <dbReference type="ARBA" id="ARBA00022989"/>
    </source>
</evidence>
<evidence type="ECO:0000256" key="4">
    <source>
        <dbReference type="ARBA" id="ARBA00022692"/>
    </source>
</evidence>
<protein>
    <submittedName>
        <fullName evidence="8">MATE family efflux transporter</fullName>
    </submittedName>
</protein>
<feature type="transmembrane region" description="Helical" evidence="7">
    <location>
        <begin position="44"/>
        <end position="66"/>
    </location>
</feature>
<evidence type="ECO:0000313" key="8">
    <source>
        <dbReference type="EMBL" id="MFC7291200.1"/>
    </source>
</evidence>
<feature type="transmembrane region" description="Helical" evidence="7">
    <location>
        <begin position="351"/>
        <end position="375"/>
    </location>
</feature>
<accession>A0ABW2IK55</accession>
<dbReference type="Pfam" id="PF01554">
    <property type="entry name" value="MatE"/>
    <property type="match status" value="2"/>
</dbReference>
<feature type="transmembrane region" description="Helical" evidence="7">
    <location>
        <begin position="94"/>
        <end position="118"/>
    </location>
</feature>
<feature type="transmembrane region" description="Helical" evidence="7">
    <location>
        <begin position="202"/>
        <end position="221"/>
    </location>
</feature>
<feature type="transmembrane region" description="Helical" evidence="7">
    <location>
        <begin position="322"/>
        <end position="345"/>
    </location>
</feature>
<evidence type="ECO:0000256" key="3">
    <source>
        <dbReference type="ARBA" id="ARBA00022448"/>
    </source>
</evidence>
<dbReference type="PANTHER" id="PTHR43298:SF2">
    <property type="entry name" value="FMN_FAD EXPORTER YEEO-RELATED"/>
    <property type="match status" value="1"/>
</dbReference>
<keyword evidence="6 7" id="KW-0472">Membrane</keyword>
<gene>
    <name evidence="8" type="ORF">ACFQS8_06195</name>
</gene>
<feature type="transmembrane region" description="Helical" evidence="7">
    <location>
        <begin position="387"/>
        <end position="406"/>
    </location>
</feature>
<reference evidence="9" key="1">
    <citation type="journal article" date="2019" name="Int. J. Syst. Evol. Microbiol.">
        <title>The Global Catalogue of Microorganisms (GCM) 10K type strain sequencing project: providing services to taxonomists for standard genome sequencing and annotation.</title>
        <authorList>
            <consortium name="The Broad Institute Genomics Platform"/>
            <consortium name="The Broad Institute Genome Sequencing Center for Infectious Disease"/>
            <person name="Wu L."/>
            <person name="Ma J."/>
        </authorList>
    </citation>
    <scope>NUCLEOTIDE SEQUENCE [LARGE SCALE GENOMIC DNA]</scope>
    <source>
        <strain evidence="9">CCUG 51308</strain>
    </source>
</reference>
<dbReference type="PANTHER" id="PTHR43298">
    <property type="entry name" value="MULTIDRUG RESISTANCE PROTEIN NORM-RELATED"/>
    <property type="match status" value="1"/>
</dbReference>
<feature type="transmembrane region" description="Helical" evidence="7">
    <location>
        <begin position="163"/>
        <end position="182"/>
    </location>
</feature>
<dbReference type="EMBL" id="JBHTBR010000002">
    <property type="protein sequence ID" value="MFC7291200.1"/>
    <property type="molecule type" value="Genomic_DNA"/>
</dbReference>
<evidence type="ECO:0000256" key="2">
    <source>
        <dbReference type="ARBA" id="ARBA00010199"/>
    </source>
</evidence>
<dbReference type="InterPro" id="IPR044644">
    <property type="entry name" value="DinF-like"/>
</dbReference>
<name>A0ABW2IK55_9PROT</name>
<dbReference type="RefSeq" id="WP_382166393.1">
    <property type="nucleotide sequence ID" value="NZ_JBHTBR010000002.1"/>
</dbReference>
<keyword evidence="9" id="KW-1185">Reference proteome</keyword>
<keyword evidence="4 7" id="KW-0812">Transmembrane</keyword>
<dbReference type="NCBIfam" id="TIGR00797">
    <property type="entry name" value="matE"/>
    <property type="match status" value="1"/>
</dbReference>
<evidence type="ECO:0000256" key="6">
    <source>
        <dbReference type="ARBA" id="ARBA00023136"/>
    </source>
</evidence>
<comment type="similarity">
    <text evidence="2">Belongs to the multi antimicrobial extrusion (MATE) (TC 2.A.66.1) family.</text>
</comment>
<evidence type="ECO:0000256" key="1">
    <source>
        <dbReference type="ARBA" id="ARBA00004141"/>
    </source>
</evidence>
<evidence type="ECO:0000313" key="9">
    <source>
        <dbReference type="Proteomes" id="UP001596492"/>
    </source>
</evidence>
<sequence length="456" mass="48277">MSAHSPLTRKAVLSQAWPILLSQATIPLVGLVDTAIIGKTGNAIELAGVALGASIMGFIFWSFGFLRMGVTGLTAQADGSNNQHEVQALLIRSLLIAIAIGAVLTSLQLIAIKGAFLILQASAETEQAASGYASARFWGAPAALAGYAINGWLLGLGKSGWALALQIIANTANIIFDLYFVLGLNMGAEGVGWGTAAAEWTAFLVGISLCAALILKNGGFFKGVFAASSIFNAQRLTHMFNVNIDIMVRTMALLGLMTWFANSGAKQGDVQLAANHVLMQMLTISAFVLDAFAVTAEARIGAAIGANSKPRFWRAIRLTTEFAFAGALLASLLIYFGGSAFIHLIMENPDVRAAAITFLPMAALAPILGVSSWQLDGIFIGSTQTSAMRTSTLITLCIYIGLDLMLQPYGNWGVWIAFISSYILRGVTLGAFLPRLIQHIDAKAHEHSKDTHVSNA</sequence>
<dbReference type="InterPro" id="IPR002528">
    <property type="entry name" value="MATE_fam"/>
</dbReference>
<feature type="transmembrane region" description="Helical" evidence="7">
    <location>
        <begin position="242"/>
        <end position="261"/>
    </location>
</feature>